<proteinExistence type="predicted"/>
<dbReference type="Proteomes" id="UP000727056">
    <property type="component" value="Unassembled WGS sequence"/>
</dbReference>
<name>A0ABX1CEK1_9ACTN</name>
<evidence type="ECO:0008006" key="5">
    <source>
        <dbReference type="Google" id="ProtNLM"/>
    </source>
</evidence>
<dbReference type="PROSITE" id="PS51257">
    <property type="entry name" value="PROKAR_LIPOPROTEIN"/>
    <property type="match status" value="1"/>
</dbReference>
<accession>A0ABX1CEK1</accession>
<feature type="chain" id="PRO_5045657386" description="Alpha/beta hydrolase" evidence="2">
    <location>
        <begin position="25"/>
        <end position="118"/>
    </location>
</feature>
<feature type="region of interest" description="Disordered" evidence="1">
    <location>
        <begin position="24"/>
        <end position="56"/>
    </location>
</feature>
<reference evidence="3 4" key="1">
    <citation type="submission" date="2020-03" db="EMBL/GenBank/DDBJ databases">
        <title>Draft genome of Streptomyces sp. ventii, isolated from the Axial Seamount in the Pacific Ocean, and resequencing of the two type strains Streptomyces lonarensis strain NCL 716 and Streptomyces bohaiensis strain 11A07.</title>
        <authorList>
            <person name="Loughran R.M."/>
            <person name="Pfannmuller K.M."/>
            <person name="Wasson B.J."/>
            <person name="Deadmond M.C."/>
            <person name="Paddock B.E."/>
            <person name="Koyack M.J."/>
            <person name="Gallegos D.A."/>
            <person name="Mitchell E.A."/>
            <person name="Ushijima B."/>
            <person name="Saw J.H."/>
            <person name="Mcphail K.L."/>
            <person name="Videau P."/>
        </authorList>
    </citation>
    <scope>NUCLEOTIDE SEQUENCE [LARGE SCALE GENOMIC DNA]</scope>
    <source>
        <strain evidence="3 4">11A07</strain>
    </source>
</reference>
<organism evidence="3 4">
    <name type="scientific">Streptomyces bohaiensis</name>
    <dbReference type="NCBI Taxonomy" id="1431344"/>
    <lineage>
        <taxon>Bacteria</taxon>
        <taxon>Bacillati</taxon>
        <taxon>Actinomycetota</taxon>
        <taxon>Actinomycetes</taxon>
        <taxon>Kitasatosporales</taxon>
        <taxon>Streptomycetaceae</taxon>
        <taxon>Streptomyces</taxon>
    </lineage>
</organism>
<evidence type="ECO:0000256" key="2">
    <source>
        <dbReference type="SAM" id="SignalP"/>
    </source>
</evidence>
<feature type="signal peptide" evidence="2">
    <location>
        <begin position="1"/>
        <end position="24"/>
    </location>
</feature>
<gene>
    <name evidence="3" type="ORF">HCN52_12965</name>
</gene>
<keyword evidence="2" id="KW-0732">Signal</keyword>
<sequence>MSGRLPMAAPALFFALLLAGCAGTADEPSQATPDRPPPAGSPPPAAEPQPDLPDGWLESLREYADCLEDRGAEGVVVDESRGGLGLGALLPPEAVEACRHLNPVYQQGGAREVVPDGG</sequence>
<keyword evidence="4" id="KW-1185">Reference proteome</keyword>
<evidence type="ECO:0000313" key="4">
    <source>
        <dbReference type="Proteomes" id="UP000727056"/>
    </source>
</evidence>
<dbReference type="RefSeq" id="WP_168088593.1">
    <property type="nucleotide sequence ID" value="NZ_BHZH01000045.1"/>
</dbReference>
<protein>
    <recommendedName>
        <fullName evidence="5">Alpha/beta hydrolase</fullName>
    </recommendedName>
</protein>
<feature type="compositionally biased region" description="Pro residues" evidence="1">
    <location>
        <begin position="34"/>
        <end position="51"/>
    </location>
</feature>
<evidence type="ECO:0000313" key="3">
    <source>
        <dbReference type="EMBL" id="NJQ15837.1"/>
    </source>
</evidence>
<evidence type="ECO:0000256" key="1">
    <source>
        <dbReference type="SAM" id="MobiDB-lite"/>
    </source>
</evidence>
<comment type="caution">
    <text evidence="3">The sequence shown here is derived from an EMBL/GenBank/DDBJ whole genome shotgun (WGS) entry which is preliminary data.</text>
</comment>
<dbReference type="EMBL" id="JAAVJC010000097">
    <property type="protein sequence ID" value="NJQ15837.1"/>
    <property type="molecule type" value="Genomic_DNA"/>
</dbReference>